<proteinExistence type="predicted"/>
<dbReference type="SUPFAM" id="SSF141562">
    <property type="entry name" value="At5g01610-like"/>
    <property type="match status" value="1"/>
</dbReference>
<evidence type="ECO:0000313" key="2">
    <source>
        <dbReference type="EMBL" id="CAD6223855.1"/>
    </source>
</evidence>
<evidence type="ECO:0000313" key="3">
    <source>
        <dbReference type="Proteomes" id="UP000604825"/>
    </source>
</evidence>
<dbReference type="AlphaFoldDB" id="A0A811NM96"/>
<organism evidence="2 3">
    <name type="scientific">Miscanthus lutarioriparius</name>
    <dbReference type="NCBI Taxonomy" id="422564"/>
    <lineage>
        <taxon>Eukaryota</taxon>
        <taxon>Viridiplantae</taxon>
        <taxon>Streptophyta</taxon>
        <taxon>Embryophyta</taxon>
        <taxon>Tracheophyta</taxon>
        <taxon>Spermatophyta</taxon>
        <taxon>Magnoliopsida</taxon>
        <taxon>Liliopsida</taxon>
        <taxon>Poales</taxon>
        <taxon>Poaceae</taxon>
        <taxon>PACMAD clade</taxon>
        <taxon>Panicoideae</taxon>
        <taxon>Andropogonodae</taxon>
        <taxon>Andropogoneae</taxon>
        <taxon>Saccharinae</taxon>
        <taxon>Miscanthus</taxon>
    </lineage>
</organism>
<protein>
    <submittedName>
        <fullName evidence="2">Uncharacterized protein</fullName>
    </submittedName>
</protein>
<dbReference type="InterPro" id="IPR007493">
    <property type="entry name" value="DUF538"/>
</dbReference>
<reference evidence="2" key="1">
    <citation type="submission" date="2020-10" db="EMBL/GenBank/DDBJ databases">
        <authorList>
            <person name="Han B."/>
            <person name="Lu T."/>
            <person name="Zhao Q."/>
            <person name="Huang X."/>
            <person name="Zhao Y."/>
        </authorList>
    </citation>
    <scope>NUCLEOTIDE SEQUENCE</scope>
</reference>
<keyword evidence="1" id="KW-0732">Signal</keyword>
<dbReference type="InterPro" id="IPR036758">
    <property type="entry name" value="At5g01610-like"/>
</dbReference>
<dbReference type="Proteomes" id="UP000604825">
    <property type="component" value="Unassembled WGS sequence"/>
</dbReference>
<dbReference type="PANTHER" id="PTHR31676">
    <property type="entry name" value="T31J12.3 PROTEIN-RELATED"/>
    <property type="match status" value="1"/>
</dbReference>
<evidence type="ECO:0000256" key="1">
    <source>
        <dbReference type="SAM" id="SignalP"/>
    </source>
</evidence>
<dbReference type="EMBL" id="CAJGYO010000004">
    <property type="protein sequence ID" value="CAD6223855.1"/>
    <property type="molecule type" value="Genomic_DNA"/>
</dbReference>
<feature type="signal peptide" evidence="1">
    <location>
        <begin position="1"/>
        <end position="21"/>
    </location>
</feature>
<dbReference type="Pfam" id="PF04398">
    <property type="entry name" value="DUF538"/>
    <property type="match status" value="1"/>
</dbReference>
<name>A0A811NM96_9POAL</name>
<dbReference type="OrthoDB" id="744548at2759"/>
<sequence>MARHLLAVLLAASLLPPLAHPNSTSPPPTTTAYDELHLRGFPRGLLSVNACAYTLDIGSGDFIIDLRSSCRIMLPARSYLAASTNRLMGCLDDHLISSLDGIRVRAFFHWWEVTPAPLPQMPLKSLH</sequence>
<gene>
    <name evidence="2" type="ORF">NCGR_LOCUS16244</name>
</gene>
<dbReference type="PANTHER" id="PTHR31676:SF172">
    <property type="entry name" value="OS01G0595400 PROTEIN"/>
    <property type="match status" value="1"/>
</dbReference>
<feature type="chain" id="PRO_5032387842" evidence="1">
    <location>
        <begin position="22"/>
        <end position="127"/>
    </location>
</feature>
<accession>A0A811NM96</accession>
<keyword evidence="3" id="KW-1185">Reference proteome</keyword>
<comment type="caution">
    <text evidence="2">The sequence shown here is derived from an EMBL/GenBank/DDBJ whole genome shotgun (WGS) entry which is preliminary data.</text>
</comment>
<dbReference type="Gene3D" id="2.30.240.10">
    <property type="entry name" value="At5g01610-like"/>
    <property type="match status" value="1"/>
</dbReference>